<reference evidence="6 7" key="1">
    <citation type="submission" date="2017-02" db="EMBL/GenBank/DDBJ databases">
        <authorList>
            <person name="Peterson S.W."/>
        </authorList>
    </citation>
    <scope>NUCLEOTIDE SEQUENCE [LARGE SCALE GENOMIC DNA]</scope>
    <source>
        <strain evidence="6 7">LSP_Lj1</strain>
    </source>
</reference>
<evidence type="ECO:0000256" key="3">
    <source>
        <dbReference type="ARBA" id="ARBA00016748"/>
    </source>
</evidence>
<dbReference type="GO" id="GO:0010498">
    <property type="term" value="P:proteasomal protein catabolic process"/>
    <property type="evidence" value="ECO:0007669"/>
    <property type="project" value="InterPro"/>
</dbReference>
<dbReference type="RefSeq" id="WP_094763735.1">
    <property type="nucleotide sequence ID" value="NZ_FUKQ01000011.1"/>
</dbReference>
<dbReference type="InterPro" id="IPR008515">
    <property type="entry name" value="Ubiquitin-like_Pup"/>
</dbReference>
<evidence type="ECO:0000256" key="4">
    <source>
        <dbReference type="ARBA" id="ARBA00032321"/>
    </source>
</evidence>
<evidence type="ECO:0000256" key="1">
    <source>
        <dbReference type="ARBA" id="ARBA00004707"/>
    </source>
</evidence>
<gene>
    <name evidence="6" type="ORF">FM114_03100</name>
</gene>
<dbReference type="NCBIfam" id="TIGR03687">
    <property type="entry name" value="pupylate_cterm"/>
    <property type="match status" value="1"/>
</dbReference>
<sequence>MSEQQRANRARTGHEQDEQPDVQQAATTGSDEGFDALLDEIDGLLENNAAEYVRSFVQKGGQ</sequence>
<dbReference type="GO" id="GO:0019941">
    <property type="term" value="P:modification-dependent protein catabolic process"/>
    <property type="evidence" value="ECO:0007669"/>
    <property type="project" value="InterPro"/>
</dbReference>
<comment type="similarity">
    <text evidence="2">Belongs to the prokaryotic ubiquitin-like protein family.</text>
</comment>
<dbReference type="GO" id="GO:0070490">
    <property type="term" value="P:protein pupylation"/>
    <property type="evidence" value="ECO:0007669"/>
    <property type="project" value="InterPro"/>
</dbReference>
<dbReference type="GO" id="GO:0031386">
    <property type="term" value="F:protein tag activity"/>
    <property type="evidence" value="ECO:0007669"/>
    <property type="project" value="InterPro"/>
</dbReference>
<dbReference type="Pfam" id="PF05639">
    <property type="entry name" value="Pup"/>
    <property type="match status" value="1"/>
</dbReference>
<evidence type="ECO:0000313" key="6">
    <source>
        <dbReference type="EMBL" id="SJN22030.1"/>
    </source>
</evidence>
<comment type="pathway">
    <text evidence="1">Protein degradation; proteasomal Pup-dependent pathway.</text>
</comment>
<proteinExistence type="inferred from homology"/>
<accession>A0A1R4IQ61</accession>
<dbReference type="EMBL" id="FUKQ01000011">
    <property type="protein sequence ID" value="SJN22030.1"/>
    <property type="molecule type" value="Genomic_DNA"/>
</dbReference>
<protein>
    <recommendedName>
        <fullName evidence="3">Prokaryotic ubiquitin-like protein Pup</fullName>
    </recommendedName>
    <alternativeName>
        <fullName evidence="4">Bacterial ubiquitin-like modifier</fullName>
    </alternativeName>
</protein>
<dbReference type="GO" id="GO:0070628">
    <property type="term" value="F:proteasome binding"/>
    <property type="evidence" value="ECO:0007669"/>
    <property type="project" value="InterPro"/>
</dbReference>
<evidence type="ECO:0000256" key="2">
    <source>
        <dbReference type="ARBA" id="ARBA00010616"/>
    </source>
</evidence>
<dbReference type="STRING" id="1255658.FM114_03100"/>
<evidence type="ECO:0000313" key="7">
    <source>
        <dbReference type="Proteomes" id="UP000188342"/>
    </source>
</evidence>
<organism evidence="6 7">
    <name type="scientific">Luteococcus japonicus LSP_Lj1</name>
    <dbReference type="NCBI Taxonomy" id="1255658"/>
    <lineage>
        <taxon>Bacteria</taxon>
        <taxon>Bacillati</taxon>
        <taxon>Actinomycetota</taxon>
        <taxon>Actinomycetes</taxon>
        <taxon>Propionibacteriales</taxon>
        <taxon>Propionibacteriaceae</taxon>
        <taxon>Luteococcus</taxon>
    </lineage>
</organism>
<dbReference type="Proteomes" id="UP000188342">
    <property type="component" value="Unassembled WGS sequence"/>
</dbReference>
<feature type="region of interest" description="Disordered" evidence="5">
    <location>
        <begin position="1"/>
        <end position="34"/>
    </location>
</feature>
<dbReference type="UniPathway" id="UPA00997"/>
<dbReference type="AlphaFoldDB" id="A0A1R4IQ61"/>
<name>A0A1R4IQ61_9ACTN</name>
<evidence type="ECO:0000256" key="5">
    <source>
        <dbReference type="SAM" id="MobiDB-lite"/>
    </source>
</evidence>
<dbReference type="OrthoDB" id="3254977at2"/>
<keyword evidence="7" id="KW-1185">Reference proteome</keyword>
<feature type="compositionally biased region" description="Polar residues" evidence="5">
    <location>
        <begin position="21"/>
        <end position="30"/>
    </location>
</feature>